<keyword evidence="5" id="KW-1185">Reference proteome</keyword>
<dbReference type="Pfam" id="PF00011">
    <property type="entry name" value="HSP20"/>
    <property type="match status" value="1"/>
</dbReference>
<protein>
    <submittedName>
        <fullName evidence="4">Hsp20/alpha crystallin family protein</fullName>
    </submittedName>
</protein>
<dbReference type="Gene3D" id="2.60.40.790">
    <property type="match status" value="1"/>
</dbReference>
<comment type="similarity">
    <text evidence="1 2">Belongs to the small heat shock protein (HSP20) family.</text>
</comment>
<comment type="caution">
    <text evidence="4">The sequence shown here is derived from an EMBL/GenBank/DDBJ whole genome shotgun (WGS) entry which is preliminary data.</text>
</comment>
<reference evidence="5" key="1">
    <citation type="journal article" date="2019" name="Int. J. Syst. Evol. Microbiol.">
        <title>The Global Catalogue of Microorganisms (GCM) 10K type strain sequencing project: providing services to taxonomists for standard genome sequencing and annotation.</title>
        <authorList>
            <consortium name="The Broad Institute Genomics Platform"/>
            <consortium name="The Broad Institute Genome Sequencing Center for Infectious Disease"/>
            <person name="Wu L."/>
            <person name="Ma J."/>
        </authorList>
    </citation>
    <scope>NUCLEOTIDE SEQUENCE [LARGE SCALE GENOMIC DNA]</scope>
    <source>
        <strain evidence="5">CCUG 56754</strain>
    </source>
</reference>
<dbReference type="Proteomes" id="UP001597040">
    <property type="component" value="Unassembled WGS sequence"/>
</dbReference>
<organism evidence="4 5">
    <name type="scientific">Virgibacillus byunsanensis</name>
    <dbReference type="NCBI Taxonomy" id="570945"/>
    <lineage>
        <taxon>Bacteria</taxon>
        <taxon>Bacillati</taxon>
        <taxon>Bacillota</taxon>
        <taxon>Bacilli</taxon>
        <taxon>Bacillales</taxon>
        <taxon>Bacillaceae</taxon>
        <taxon>Virgibacillus</taxon>
    </lineage>
</organism>
<feature type="domain" description="SHSP" evidence="3">
    <location>
        <begin position="28"/>
        <end position="141"/>
    </location>
</feature>
<dbReference type="PROSITE" id="PS01031">
    <property type="entry name" value="SHSP"/>
    <property type="match status" value="1"/>
</dbReference>
<evidence type="ECO:0000259" key="3">
    <source>
        <dbReference type="PROSITE" id="PS01031"/>
    </source>
</evidence>
<gene>
    <name evidence="4" type="ORF">ACFQ3N_10920</name>
</gene>
<evidence type="ECO:0000256" key="1">
    <source>
        <dbReference type="PROSITE-ProRule" id="PRU00285"/>
    </source>
</evidence>
<dbReference type="EMBL" id="JBHTKJ010000027">
    <property type="protein sequence ID" value="MFD1038897.1"/>
    <property type="molecule type" value="Genomic_DNA"/>
</dbReference>
<dbReference type="InterPro" id="IPR008978">
    <property type="entry name" value="HSP20-like_chaperone"/>
</dbReference>
<dbReference type="CDD" id="cd06464">
    <property type="entry name" value="ACD_sHsps-like"/>
    <property type="match status" value="1"/>
</dbReference>
<proteinExistence type="inferred from homology"/>
<dbReference type="SUPFAM" id="SSF49764">
    <property type="entry name" value="HSP20-like chaperones"/>
    <property type="match status" value="1"/>
</dbReference>
<accession>A0ABW3LKP4</accession>
<sequence>MDPFKQMGDWKKNMDHFMGDNFWNEFEGIIKPTIPQLNIYQSDHELFCIVNVPGLDDINKLDIYVDYATLELKGVIDISHIGGTVIKEEILQGAFERSITLPFPVRADKIKATYRNGLVFIQLHRLISETSKRNKVNVRMLEDD</sequence>
<evidence type="ECO:0000313" key="4">
    <source>
        <dbReference type="EMBL" id="MFD1038897.1"/>
    </source>
</evidence>
<dbReference type="InterPro" id="IPR002068">
    <property type="entry name" value="A-crystallin/Hsp20_dom"/>
</dbReference>
<dbReference type="RefSeq" id="WP_390362317.1">
    <property type="nucleotide sequence ID" value="NZ_JBHTKJ010000027.1"/>
</dbReference>
<evidence type="ECO:0000313" key="5">
    <source>
        <dbReference type="Proteomes" id="UP001597040"/>
    </source>
</evidence>
<name>A0ABW3LKP4_9BACI</name>
<evidence type="ECO:0000256" key="2">
    <source>
        <dbReference type="RuleBase" id="RU003616"/>
    </source>
</evidence>